<keyword evidence="7" id="KW-1185">Reference proteome</keyword>
<name>A0ABD6EM39_9BILA</name>
<dbReference type="PANTHER" id="PTHR46561:SF15">
    <property type="entry name" value="G_PROTEIN_RECEP_F1_2 DOMAIN-CONTAINING PROTEIN"/>
    <property type="match status" value="1"/>
</dbReference>
<evidence type="ECO:0000256" key="3">
    <source>
        <dbReference type="ARBA" id="ARBA00022989"/>
    </source>
</evidence>
<proteinExistence type="predicted"/>
<keyword evidence="3 5" id="KW-1133">Transmembrane helix</keyword>
<protein>
    <recommendedName>
        <fullName evidence="8">G-protein coupled receptors family 1 profile domain-containing protein</fullName>
    </recommendedName>
</protein>
<evidence type="ECO:0000256" key="5">
    <source>
        <dbReference type="SAM" id="Phobius"/>
    </source>
</evidence>
<sequence length="338" mass="38106">MTGTLLFQSISAPLSTVASGILAIAISQTAVLHFNARLLLTGFAIASVITNTGMTVYSIQVLVYIFGSNDIDRCYILTFSSSQCRDMRRLYSLGRCWLILSLFVIAIERTIATIWCRIYEKRNYHYIGLSLAVIQYALPFVLVYGVHSSDPQSRYLYCDNELTIAKKDYAGIVVCVIVLQMIAIVTFIALWSYNIARKRLSDNLQMQSLQTQYQLNENVTTTKTMIPLVALNAFMLSARIALLIFAYPSHYDPTTPKTKSFEEVVVYAHFSELQRSLTPISTFIAVVCFTKQNVHVRNSLRKLLMLGSPKNKVRPQNGVSNVQAVTNAYFSQLAKQWL</sequence>
<accession>A0ABD6EM39</accession>
<evidence type="ECO:0000313" key="7">
    <source>
        <dbReference type="Proteomes" id="UP001608902"/>
    </source>
</evidence>
<dbReference type="GO" id="GO:0016020">
    <property type="term" value="C:membrane"/>
    <property type="evidence" value="ECO:0007669"/>
    <property type="project" value="UniProtKB-SubCell"/>
</dbReference>
<comment type="caution">
    <text evidence="6">The sequence shown here is derived from an EMBL/GenBank/DDBJ whole genome shotgun (WGS) entry which is preliminary data.</text>
</comment>
<gene>
    <name evidence="6" type="ORF">AB6A40_004341</name>
</gene>
<dbReference type="AlphaFoldDB" id="A0ABD6EM39"/>
<dbReference type="InterPro" id="IPR019408">
    <property type="entry name" value="7TM_GPCR_serpentine_rcpt_Srab"/>
</dbReference>
<feature type="transmembrane region" description="Helical" evidence="5">
    <location>
        <begin position="126"/>
        <end position="146"/>
    </location>
</feature>
<reference evidence="6 7" key="1">
    <citation type="submission" date="2024-08" db="EMBL/GenBank/DDBJ databases">
        <title>Gnathostoma spinigerum genome.</title>
        <authorList>
            <person name="Gonzalez-Bertolin B."/>
            <person name="Monzon S."/>
            <person name="Zaballos A."/>
            <person name="Jimenez P."/>
            <person name="Dekumyoy P."/>
            <person name="Varona S."/>
            <person name="Cuesta I."/>
            <person name="Sumanam S."/>
            <person name="Adisakwattana P."/>
            <person name="Gasser R.B."/>
            <person name="Hernandez-Gonzalez A."/>
            <person name="Young N.D."/>
            <person name="Perteguer M.J."/>
        </authorList>
    </citation>
    <scope>NUCLEOTIDE SEQUENCE [LARGE SCALE GENOMIC DNA]</scope>
    <source>
        <strain evidence="6">AL3</strain>
        <tissue evidence="6">Liver</tissue>
    </source>
</reference>
<feature type="transmembrane region" description="Helical" evidence="5">
    <location>
        <begin position="225"/>
        <end position="247"/>
    </location>
</feature>
<evidence type="ECO:0000256" key="4">
    <source>
        <dbReference type="ARBA" id="ARBA00023136"/>
    </source>
</evidence>
<feature type="transmembrane region" description="Helical" evidence="5">
    <location>
        <begin position="6"/>
        <end position="26"/>
    </location>
</feature>
<dbReference type="SUPFAM" id="SSF81321">
    <property type="entry name" value="Family A G protein-coupled receptor-like"/>
    <property type="match status" value="1"/>
</dbReference>
<dbReference type="EMBL" id="JBGFUD010002464">
    <property type="protein sequence ID" value="MFH4977632.1"/>
    <property type="molecule type" value="Genomic_DNA"/>
</dbReference>
<evidence type="ECO:0000313" key="6">
    <source>
        <dbReference type="EMBL" id="MFH4977632.1"/>
    </source>
</evidence>
<comment type="subcellular location">
    <subcellularLocation>
        <location evidence="1">Membrane</location>
        <topology evidence="1">Multi-pass membrane protein</topology>
    </subcellularLocation>
</comment>
<organism evidence="6 7">
    <name type="scientific">Gnathostoma spinigerum</name>
    <dbReference type="NCBI Taxonomy" id="75299"/>
    <lineage>
        <taxon>Eukaryota</taxon>
        <taxon>Metazoa</taxon>
        <taxon>Ecdysozoa</taxon>
        <taxon>Nematoda</taxon>
        <taxon>Chromadorea</taxon>
        <taxon>Rhabditida</taxon>
        <taxon>Spirurina</taxon>
        <taxon>Gnathostomatomorpha</taxon>
        <taxon>Gnathostomatoidea</taxon>
        <taxon>Gnathostomatidae</taxon>
        <taxon>Gnathostoma</taxon>
    </lineage>
</organism>
<dbReference type="Pfam" id="PF10292">
    <property type="entry name" value="7TM_GPCR_Srab"/>
    <property type="match status" value="1"/>
</dbReference>
<dbReference type="PANTHER" id="PTHR46561">
    <property type="entry name" value="SERPENTINE RECEPTOR, CLASS AB (CLASS A-LIKE)-RELATED"/>
    <property type="match status" value="1"/>
</dbReference>
<dbReference type="Gene3D" id="1.20.1070.10">
    <property type="entry name" value="Rhodopsin 7-helix transmembrane proteins"/>
    <property type="match status" value="1"/>
</dbReference>
<keyword evidence="2 5" id="KW-0812">Transmembrane</keyword>
<feature type="transmembrane region" description="Helical" evidence="5">
    <location>
        <begin position="97"/>
        <end position="119"/>
    </location>
</feature>
<feature type="transmembrane region" description="Helical" evidence="5">
    <location>
        <begin position="169"/>
        <end position="191"/>
    </location>
</feature>
<dbReference type="Proteomes" id="UP001608902">
    <property type="component" value="Unassembled WGS sequence"/>
</dbReference>
<dbReference type="InterPro" id="IPR053286">
    <property type="entry name" value="Nematode_rcpt-like_srab"/>
</dbReference>
<evidence type="ECO:0000256" key="2">
    <source>
        <dbReference type="ARBA" id="ARBA00022692"/>
    </source>
</evidence>
<evidence type="ECO:0000256" key="1">
    <source>
        <dbReference type="ARBA" id="ARBA00004141"/>
    </source>
</evidence>
<keyword evidence="4 5" id="KW-0472">Membrane</keyword>
<evidence type="ECO:0008006" key="8">
    <source>
        <dbReference type="Google" id="ProtNLM"/>
    </source>
</evidence>
<feature type="transmembrane region" description="Helical" evidence="5">
    <location>
        <begin position="38"/>
        <end position="59"/>
    </location>
</feature>